<protein>
    <submittedName>
        <fullName evidence="2">Uncharacterized protein</fullName>
    </submittedName>
</protein>
<organism evidence="2 3">
    <name type="scientific">Orchesella cincta</name>
    <name type="common">Springtail</name>
    <name type="synonym">Podura cincta</name>
    <dbReference type="NCBI Taxonomy" id="48709"/>
    <lineage>
        <taxon>Eukaryota</taxon>
        <taxon>Metazoa</taxon>
        <taxon>Ecdysozoa</taxon>
        <taxon>Arthropoda</taxon>
        <taxon>Hexapoda</taxon>
        <taxon>Collembola</taxon>
        <taxon>Entomobryomorpha</taxon>
        <taxon>Entomobryoidea</taxon>
        <taxon>Orchesellidae</taxon>
        <taxon>Orchesellinae</taxon>
        <taxon>Orchesella</taxon>
    </lineage>
</organism>
<comment type="caution">
    <text evidence="2">The sequence shown here is derived from an EMBL/GenBank/DDBJ whole genome shotgun (WGS) entry which is preliminary data.</text>
</comment>
<accession>A0A1D2MB06</accession>
<dbReference type="AlphaFoldDB" id="A0A1D2MB06"/>
<keyword evidence="1" id="KW-0812">Transmembrane</keyword>
<dbReference type="EMBL" id="LJIJ01002132">
    <property type="protein sequence ID" value="ODM90167.1"/>
    <property type="molecule type" value="Genomic_DNA"/>
</dbReference>
<proteinExistence type="predicted"/>
<dbReference type="Proteomes" id="UP000094527">
    <property type="component" value="Unassembled WGS sequence"/>
</dbReference>
<evidence type="ECO:0000256" key="1">
    <source>
        <dbReference type="SAM" id="Phobius"/>
    </source>
</evidence>
<evidence type="ECO:0000313" key="3">
    <source>
        <dbReference type="Proteomes" id="UP000094527"/>
    </source>
</evidence>
<gene>
    <name evidence="2" type="ORF">Ocin01_16514</name>
</gene>
<keyword evidence="1" id="KW-1133">Transmembrane helix</keyword>
<name>A0A1D2MB06_ORCCI</name>
<reference evidence="2 3" key="1">
    <citation type="journal article" date="2016" name="Genome Biol. Evol.">
        <title>Gene Family Evolution Reflects Adaptation to Soil Environmental Stressors in the Genome of the Collembolan Orchesella cincta.</title>
        <authorList>
            <person name="Faddeeva-Vakhrusheva A."/>
            <person name="Derks M.F."/>
            <person name="Anvar S.Y."/>
            <person name="Agamennone V."/>
            <person name="Suring W."/>
            <person name="Smit S."/>
            <person name="van Straalen N.M."/>
            <person name="Roelofs D."/>
        </authorList>
    </citation>
    <scope>NUCLEOTIDE SEQUENCE [LARGE SCALE GENOMIC DNA]</scope>
    <source>
        <tissue evidence="2">Mixed pool</tissue>
    </source>
</reference>
<keyword evidence="3" id="KW-1185">Reference proteome</keyword>
<keyword evidence="1" id="KW-0472">Membrane</keyword>
<feature type="transmembrane region" description="Helical" evidence="1">
    <location>
        <begin position="73"/>
        <end position="91"/>
    </location>
</feature>
<sequence length="159" mass="18183">MSKKDDGKIHSLFFFWLRHSREKGGENGFPYKKEEWKDASHQTKFAIRLKSKKHIQLYFFPLKHLFHHEYSNTLRILGAVVLLFAVCTCFVPRKQQVRTSRPATPMGDIVSPGAEGECVACTDPVSNDPCHAYKCCEANYTICSHIQGFCTCSDYPKFG</sequence>
<evidence type="ECO:0000313" key="2">
    <source>
        <dbReference type="EMBL" id="ODM90167.1"/>
    </source>
</evidence>